<comment type="cofactor">
    <cofactor evidence="1">
        <name>FAD</name>
        <dbReference type="ChEBI" id="CHEBI:57692"/>
    </cofactor>
</comment>
<dbReference type="AlphaFoldDB" id="A0AAV9NNW9"/>
<organism evidence="8 9">
    <name type="scientific">Exophiala bonariae</name>
    <dbReference type="NCBI Taxonomy" id="1690606"/>
    <lineage>
        <taxon>Eukaryota</taxon>
        <taxon>Fungi</taxon>
        <taxon>Dikarya</taxon>
        <taxon>Ascomycota</taxon>
        <taxon>Pezizomycotina</taxon>
        <taxon>Eurotiomycetes</taxon>
        <taxon>Chaetothyriomycetidae</taxon>
        <taxon>Chaetothyriales</taxon>
        <taxon>Herpotrichiellaceae</taxon>
        <taxon>Exophiala</taxon>
    </lineage>
</organism>
<evidence type="ECO:0000313" key="9">
    <source>
        <dbReference type="Proteomes" id="UP001358417"/>
    </source>
</evidence>
<dbReference type="SUPFAM" id="SSF51905">
    <property type="entry name" value="FAD/NAD(P)-binding domain"/>
    <property type="match status" value="1"/>
</dbReference>
<comment type="caution">
    <text evidence="8">The sequence shown here is derived from an EMBL/GenBank/DDBJ whole genome shotgun (WGS) entry which is preliminary data.</text>
</comment>
<evidence type="ECO:0000256" key="1">
    <source>
        <dbReference type="ARBA" id="ARBA00001974"/>
    </source>
</evidence>
<dbReference type="GO" id="GO:0004657">
    <property type="term" value="F:proline dehydrogenase activity"/>
    <property type="evidence" value="ECO:0007669"/>
    <property type="project" value="TreeGrafter"/>
</dbReference>
<evidence type="ECO:0000259" key="7">
    <source>
        <dbReference type="Pfam" id="PF01266"/>
    </source>
</evidence>
<dbReference type="Gene3D" id="3.30.9.10">
    <property type="entry name" value="D-Amino Acid Oxidase, subunit A, domain 2"/>
    <property type="match status" value="1"/>
</dbReference>
<proteinExistence type="inferred from homology"/>
<comment type="similarity">
    <text evidence="2">Belongs to the MSOX/MTOX family.</text>
</comment>
<evidence type="ECO:0000256" key="5">
    <source>
        <dbReference type="ARBA" id="ARBA00023002"/>
    </source>
</evidence>
<keyword evidence="3" id="KW-0285">Flavoprotein</keyword>
<dbReference type="GO" id="GO:0008115">
    <property type="term" value="F:sarcosine oxidase activity"/>
    <property type="evidence" value="ECO:0007669"/>
    <property type="project" value="TreeGrafter"/>
</dbReference>
<dbReference type="Pfam" id="PF01266">
    <property type="entry name" value="DAO"/>
    <property type="match status" value="1"/>
</dbReference>
<dbReference type="PANTHER" id="PTHR10961:SF46">
    <property type="entry name" value="PEROXISOMAL SARCOSINE OXIDASE"/>
    <property type="match status" value="1"/>
</dbReference>
<dbReference type="InterPro" id="IPR006076">
    <property type="entry name" value="FAD-dep_OxRdtase"/>
</dbReference>
<evidence type="ECO:0000313" key="8">
    <source>
        <dbReference type="EMBL" id="KAK5063051.1"/>
    </source>
</evidence>
<keyword evidence="9" id="KW-1185">Reference proteome</keyword>
<dbReference type="GO" id="GO:0050660">
    <property type="term" value="F:flavin adenine dinucleotide binding"/>
    <property type="evidence" value="ECO:0007669"/>
    <property type="project" value="InterPro"/>
</dbReference>
<dbReference type="Gene3D" id="3.50.50.60">
    <property type="entry name" value="FAD/NAD(P)-binding domain"/>
    <property type="match status" value="1"/>
</dbReference>
<feature type="transmembrane region" description="Helical" evidence="6">
    <location>
        <begin position="17"/>
        <end position="35"/>
    </location>
</feature>
<keyword evidence="4" id="KW-0274">FAD</keyword>
<keyword evidence="6" id="KW-0472">Membrane</keyword>
<feature type="domain" description="FAD dependent oxidoreductase" evidence="7">
    <location>
        <begin position="18"/>
        <end position="402"/>
    </location>
</feature>
<sequence length="448" mass="50006">MSNKIEPVSESKSFPDSVIIIGAGVFGLSTALAIAKLHPLTKVTIVDRLTPPVADGTSVDTTRCIRSDYLDPIYGRLAKQSQKLIQEDPDLRKHLFQQGMTFVCDGQPSRFTEVWRSQLERGKSSNPANYEELITREEVFQRIHGKDSRPPPLSSIGGEARWKTAYCNIEDAFIDAKESIQIYYNRCLATSTIDFLCGSAVERILVNDDKAEGVVLQDGAVIIAEMVIVAAGAWSNRLVYLGTRVVPVGHEVAWIKVSAEEEARWKNMSITTNMSTGLNIFPPYNGEIKILRRSPGYKNTTIITHPEDPSRKIQISYPRTIVSNPNDVIPSDAEAAMRDNLREIMPTLADRPFDRSKICWISTTPTADFLIAPHPHITGVHLATGGSAHAWKFLPLIGDWVVASIMDVLPQELVEKWAFDRHTGDSDQNAPRMDGEPQELRDIVRYRL</sequence>
<name>A0AAV9NNW9_9EURO</name>
<evidence type="ECO:0000256" key="4">
    <source>
        <dbReference type="ARBA" id="ARBA00022827"/>
    </source>
</evidence>
<protein>
    <recommendedName>
        <fullName evidence="7">FAD dependent oxidoreductase domain-containing protein</fullName>
    </recommendedName>
</protein>
<dbReference type="GeneID" id="89973305"/>
<dbReference type="InterPro" id="IPR045170">
    <property type="entry name" value="MTOX"/>
</dbReference>
<dbReference type="RefSeq" id="XP_064711323.1">
    <property type="nucleotide sequence ID" value="XM_064848699.1"/>
</dbReference>
<reference evidence="8 9" key="1">
    <citation type="submission" date="2023-08" db="EMBL/GenBank/DDBJ databases">
        <title>Black Yeasts Isolated from many extreme environments.</title>
        <authorList>
            <person name="Coleine C."/>
            <person name="Stajich J.E."/>
            <person name="Selbmann L."/>
        </authorList>
    </citation>
    <scope>NUCLEOTIDE SEQUENCE [LARGE SCALE GENOMIC DNA]</scope>
    <source>
        <strain evidence="8 9">CCFEE 5792</strain>
    </source>
</reference>
<accession>A0AAV9NNW9</accession>
<dbReference type="InterPro" id="IPR036188">
    <property type="entry name" value="FAD/NAD-bd_sf"/>
</dbReference>
<keyword evidence="6" id="KW-1133">Transmembrane helix</keyword>
<dbReference type="GO" id="GO:0050031">
    <property type="term" value="F:L-pipecolate oxidase activity"/>
    <property type="evidence" value="ECO:0007669"/>
    <property type="project" value="TreeGrafter"/>
</dbReference>
<evidence type="ECO:0000256" key="2">
    <source>
        <dbReference type="ARBA" id="ARBA00010989"/>
    </source>
</evidence>
<evidence type="ECO:0000256" key="3">
    <source>
        <dbReference type="ARBA" id="ARBA00022630"/>
    </source>
</evidence>
<gene>
    <name evidence="8" type="ORF">LTR84_005127</name>
</gene>
<keyword evidence="6" id="KW-0812">Transmembrane</keyword>
<dbReference type="EMBL" id="JAVRRD010000002">
    <property type="protein sequence ID" value="KAK5063051.1"/>
    <property type="molecule type" value="Genomic_DNA"/>
</dbReference>
<evidence type="ECO:0000256" key="6">
    <source>
        <dbReference type="SAM" id="Phobius"/>
    </source>
</evidence>
<dbReference type="Proteomes" id="UP001358417">
    <property type="component" value="Unassembled WGS sequence"/>
</dbReference>
<dbReference type="PANTHER" id="PTHR10961">
    <property type="entry name" value="PEROXISOMAL SARCOSINE OXIDASE"/>
    <property type="match status" value="1"/>
</dbReference>
<keyword evidence="5" id="KW-0560">Oxidoreductase</keyword>